<dbReference type="Proteomes" id="UP000814176">
    <property type="component" value="Unassembled WGS sequence"/>
</dbReference>
<feature type="region of interest" description="Disordered" evidence="1">
    <location>
        <begin position="778"/>
        <end position="800"/>
    </location>
</feature>
<dbReference type="RefSeq" id="XP_047781564.1">
    <property type="nucleotide sequence ID" value="XM_047918733.1"/>
</dbReference>
<dbReference type="GeneID" id="71999465"/>
<dbReference type="EMBL" id="JADCUA010000005">
    <property type="protein sequence ID" value="KAH9839914.1"/>
    <property type="molecule type" value="Genomic_DNA"/>
</dbReference>
<feature type="compositionally biased region" description="Basic and acidic residues" evidence="1">
    <location>
        <begin position="300"/>
        <end position="311"/>
    </location>
</feature>
<comment type="caution">
    <text evidence="2">The sequence shown here is derived from an EMBL/GenBank/DDBJ whole genome shotgun (WGS) entry which is preliminary data.</text>
</comment>
<feature type="region of interest" description="Disordered" evidence="1">
    <location>
        <begin position="1"/>
        <end position="204"/>
    </location>
</feature>
<feature type="compositionally biased region" description="Low complexity" evidence="1">
    <location>
        <begin position="1054"/>
        <end position="1063"/>
    </location>
</feature>
<sequence length="1098" mass="116020">MVSPSQRSTVASAPKSPTIKPTKPTSSSAPAATSTKRTSTTITPIPRTRPPSEIQKQTSLPPIKKTSPVSVPGRARSSTVTVSTTSKMSSVPGKPAVSQSLPAQRTVARASRPVISNNTTANQDREDRLSRLTRPTRSSSQKTVDAGSRPSPKRPPGVPRVAGTTSTDAGKRPRSGSVISAKSPPKTARAPDRAGTRYGNSIPRPAACKNAALLSATTKVSVSSKPVDLVEATEVSASEAQQNEAVDIEPDVPDVDTSAPIASVPPIDSASGAQVEGPPVSDVILEAAATDAVEGANDTGSKDVSDNHEASVEIATSAPGEVDGQSDGKSAKIPDNNAPEDNCEARSNESDELGGERCVVDDKDTSVGHHTEEKIVADDQRQIEDKNEERNGIIADDSSGKNDNDGTPSPESESKDDVPAVDSLSDVIQYYSSESSSEDGATSEDSETTPSDSTSFGSLVGAYSGLSDSEDDVPSANDMVAASESSLSSLLEAYSGSSSESETSTDDRMTTPTDNAPSSAPTDESIDTCATSPPASPIPDKLTFHPSHHPEGFLRIPVWSYESRLSRRTSSSHSKPNILSVKPLRVAPKPPIANKSAQGCISATGVFSTPGSSPWREDVKRAESTKLKDVRRASNRRSVAPTPVALDITSLLRELEEDEMPEPPRGPVSDNATQASESAPAKRAAGDPLDEDFCQDPFLESLRWLYTSRIQLWRSEVIDDEDDDDDDEEQAVDEDFDTIASRMAARVAAWRPTDEVTPAVKELRDSFVQLQAMVSEIEQDQGSLQGGPPAPASDNDVKGTVTRTTSVDGEVQSMSGGDIPVVALLEEANKQVHKEVIEAPRLTAAEKGKARLEIDQRETQDDVTTSRAVFEPVLNVEDFLTDEDTSGETFLSYLPLPETPKFFLGGTWTLAVVPSAGYTSPSSRSHQFFGEQPTRSLRGKPESLPNATTSYWTIGGSHGKLPHIHKPATASLSVSPPIVEHHAPIPTKRRLNTGVHPDNAGGWSRLFGRRSLSTSHPDALVSPACHTHAQASLSATAPPPSPVVSEASIDDSDGAASDISTDSPMLSGHCVAPSPVSTSPVSTVGRGSGFSGLFSRWF</sequence>
<accession>A0ABQ8KNC3</accession>
<protein>
    <submittedName>
        <fullName evidence="2">Uncharacterized protein</fullName>
    </submittedName>
</protein>
<proteinExistence type="predicted"/>
<reference evidence="2 3" key="1">
    <citation type="journal article" date="2021" name="Environ. Microbiol.">
        <title>Gene family expansions and transcriptome signatures uncover fungal adaptations to wood decay.</title>
        <authorList>
            <person name="Hage H."/>
            <person name="Miyauchi S."/>
            <person name="Viragh M."/>
            <person name="Drula E."/>
            <person name="Min B."/>
            <person name="Chaduli D."/>
            <person name="Navarro D."/>
            <person name="Favel A."/>
            <person name="Norest M."/>
            <person name="Lesage-Meessen L."/>
            <person name="Balint B."/>
            <person name="Merenyi Z."/>
            <person name="de Eugenio L."/>
            <person name="Morin E."/>
            <person name="Martinez A.T."/>
            <person name="Baldrian P."/>
            <person name="Stursova M."/>
            <person name="Martinez M.J."/>
            <person name="Novotny C."/>
            <person name="Magnuson J.K."/>
            <person name="Spatafora J.W."/>
            <person name="Maurice S."/>
            <person name="Pangilinan J."/>
            <person name="Andreopoulos W."/>
            <person name="LaButti K."/>
            <person name="Hundley H."/>
            <person name="Na H."/>
            <person name="Kuo A."/>
            <person name="Barry K."/>
            <person name="Lipzen A."/>
            <person name="Henrissat B."/>
            <person name="Riley R."/>
            <person name="Ahrendt S."/>
            <person name="Nagy L.G."/>
            <person name="Grigoriev I.V."/>
            <person name="Martin F."/>
            <person name="Rosso M.N."/>
        </authorList>
    </citation>
    <scope>NUCLEOTIDE SEQUENCE [LARGE SCALE GENOMIC DNA]</scope>
    <source>
        <strain evidence="2 3">CIRM-BRFM 1785</strain>
    </source>
</reference>
<feature type="compositionally biased region" description="Polar residues" evidence="1">
    <location>
        <begin position="235"/>
        <end position="244"/>
    </location>
</feature>
<feature type="region of interest" description="Disordered" evidence="1">
    <location>
        <begin position="233"/>
        <end position="547"/>
    </location>
</feature>
<name>A0ABQ8KNC3_9APHY</name>
<feature type="compositionally biased region" description="Low complexity" evidence="1">
    <location>
        <begin position="481"/>
        <end position="502"/>
    </location>
</feature>
<feature type="region of interest" description="Disordered" evidence="1">
    <location>
        <begin position="656"/>
        <end position="689"/>
    </location>
</feature>
<feature type="compositionally biased region" description="Low complexity" evidence="1">
    <location>
        <begin position="12"/>
        <end position="46"/>
    </location>
</feature>
<keyword evidence="3" id="KW-1185">Reference proteome</keyword>
<feature type="compositionally biased region" description="Polar residues" evidence="1">
    <location>
        <begin position="602"/>
        <end position="612"/>
    </location>
</feature>
<feature type="compositionally biased region" description="Basic and acidic residues" evidence="1">
    <location>
        <begin position="343"/>
        <end position="391"/>
    </location>
</feature>
<feature type="region of interest" description="Disordered" evidence="1">
    <location>
        <begin position="602"/>
        <end position="621"/>
    </location>
</feature>
<feature type="compositionally biased region" description="Low complexity" evidence="1">
    <location>
        <begin position="77"/>
        <end position="91"/>
    </location>
</feature>
<evidence type="ECO:0000313" key="3">
    <source>
        <dbReference type="Proteomes" id="UP000814176"/>
    </source>
</evidence>
<feature type="region of interest" description="Disordered" evidence="1">
    <location>
        <begin position="921"/>
        <end position="944"/>
    </location>
</feature>
<feature type="compositionally biased region" description="Polar residues" evidence="1">
    <location>
        <begin position="510"/>
        <end position="533"/>
    </location>
</feature>
<organism evidence="2 3">
    <name type="scientific">Rhodofomes roseus</name>
    <dbReference type="NCBI Taxonomy" id="34475"/>
    <lineage>
        <taxon>Eukaryota</taxon>
        <taxon>Fungi</taxon>
        <taxon>Dikarya</taxon>
        <taxon>Basidiomycota</taxon>
        <taxon>Agaricomycotina</taxon>
        <taxon>Agaricomycetes</taxon>
        <taxon>Polyporales</taxon>
        <taxon>Rhodofomes</taxon>
    </lineage>
</organism>
<feature type="compositionally biased region" description="Low complexity" evidence="1">
    <location>
        <begin position="1073"/>
        <end position="1084"/>
    </location>
</feature>
<feature type="region of interest" description="Disordered" evidence="1">
    <location>
        <begin position="1030"/>
        <end position="1084"/>
    </location>
</feature>
<feature type="compositionally biased region" description="Polar residues" evidence="1">
    <location>
        <begin position="1"/>
        <end position="11"/>
    </location>
</feature>
<evidence type="ECO:0000313" key="2">
    <source>
        <dbReference type="EMBL" id="KAH9839914.1"/>
    </source>
</evidence>
<gene>
    <name evidence="2" type="ORF">C8Q71DRAFT_468123</name>
</gene>
<evidence type="ECO:0000256" key="1">
    <source>
        <dbReference type="SAM" id="MobiDB-lite"/>
    </source>
</evidence>